<comment type="subcellular location">
    <subcellularLocation>
        <location evidence="1">Cell membrane</location>
        <topology evidence="1">Multi-pass membrane protein</topology>
    </subcellularLocation>
</comment>
<feature type="transmembrane region" description="Helical" evidence="6">
    <location>
        <begin position="394"/>
        <end position="422"/>
    </location>
</feature>
<accession>A0A1E5T262</accession>
<reference evidence="9 10" key="1">
    <citation type="submission" date="2016-08" db="EMBL/GenBank/DDBJ databases">
        <title>Draft genome of Fabibacter sp. strain SK-8.</title>
        <authorList>
            <person name="Wong S.-K."/>
            <person name="Hamasaki K."/>
            <person name="Yoshizawa S."/>
        </authorList>
    </citation>
    <scope>NUCLEOTIDE SEQUENCE [LARGE SCALE GENOMIC DNA]</scope>
    <source>
        <strain evidence="9 10">SK-8</strain>
    </source>
</reference>
<keyword evidence="10" id="KW-1185">Reference proteome</keyword>
<dbReference type="GO" id="GO:0022857">
    <property type="term" value="F:transmembrane transporter activity"/>
    <property type="evidence" value="ECO:0007669"/>
    <property type="project" value="TreeGrafter"/>
</dbReference>
<dbReference type="PANTHER" id="PTHR30572:SF18">
    <property type="entry name" value="ABC-TYPE MACROLIDE FAMILY EXPORT SYSTEM PERMEASE COMPONENT 2"/>
    <property type="match status" value="1"/>
</dbReference>
<feature type="domain" description="MacB-like periplasmic core" evidence="8">
    <location>
        <begin position="69"/>
        <end position="306"/>
    </location>
</feature>
<protein>
    <recommendedName>
        <fullName evidence="11">ABC3 transporter permease protein domain-containing protein</fullName>
    </recommendedName>
</protein>
<feature type="domain" description="ABC3 transporter permease C-terminal" evidence="7">
    <location>
        <begin position="356"/>
        <end position="475"/>
    </location>
</feature>
<keyword evidence="4 6" id="KW-1133">Transmembrane helix</keyword>
<evidence type="ECO:0000256" key="3">
    <source>
        <dbReference type="ARBA" id="ARBA00022692"/>
    </source>
</evidence>
<comment type="caution">
    <text evidence="9">The sequence shown here is derived from an EMBL/GenBank/DDBJ whole genome shotgun (WGS) entry which is preliminary data.</text>
</comment>
<feature type="transmembrane region" description="Helical" evidence="6">
    <location>
        <begin position="835"/>
        <end position="853"/>
    </location>
</feature>
<evidence type="ECO:0000256" key="2">
    <source>
        <dbReference type="ARBA" id="ARBA00022475"/>
    </source>
</evidence>
<sequence>MGDLAEYKEELASKPAWKRKLFYWFHVFNFLQPWALKNIDGSQKLNQYGMFKNYFKTSVRSLLKNKAFSGINILGLAMSLSLVVLMMLFLGEIYSFDDFHENRDNIYRVTSTEVRGNRGAVVKQATGSYFIADQLAQEVSGVGEVLVMTNTFTKLDIGTEDKAVPVDCYYAGSTFFNLFSFDLIKGNPNTVLSLPNQVVLTESVAYKLFGDQDPMGQLLTAEMSGYLQNGATAESDLKNGVVSGIVADPPVNSHLRFEALISLKTKERAIIERSLDHQTNPGYNSNLYVYLVLNEGVKPQQVEEAMFNSLKAFNTEREDNPLIHNLQSMSTFITSDTYHSAGPTFAKRKLLIMLALTLIVLLSACFNYTNLSLARALRRSKEVGVRKVIGASRFQVFCQFLVEAIVISSMALIIGIGLFLLIKPFFLSLPNPSARGFEMFELAISFEQVLYFFLLAILVGLLAGILPALFLSKIQTINAFKNSLQSKLPGKISVKNILIVFQFTMSIGLIMCAVLINDQYNYTLSYDLGYDTEDILTVEIQGDYVDVLANEYAKLSEVEAISKSGWVLGVGGDGLTAGMFFSEDRSARTLSLLNQIDDKYIPMHNIEILAGESFYEPLGRDVAAYNILVNEAFLKELGLGAPEEVLGQQVLYNGEKIRIRGVFKDAVSIGLTKKFLEPMVFIQTNSATDYKALNLKIASNDIMGMLTKLEEVYAKHDQIHPFNASYYEDSIAETYKAEKGTYTIISFLAIMAISISTLGLLGMVIFNTETRQKEISIRKVLGAGIGNLAVLLSKNFVLLILLAALIAIPITLEIVERQVLNSFWDRAPISMMETLSGFFIVLLIGLFTIAIQVQKAARANPINSLGSE</sequence>
<feature type="transmembrane region" description="Helical" evidence="6">
    <location>
        <begin position="796"/>
        <end position="815"/>
    </location>
</feature>
<dbReference type="GO" id="GO:0005886">
    <property type="term" value="C:plasma membrane"/>
    <property type="evidence" value="ECO:0007669"/>
    <property type="project" value="UniProtKB-SubCell"/>
</dbReference>
<evidence type="ECO:0000259" key="7">
    <source>
        <dbReference type="Pfam" id="PF02687"/>
    </source>
</evidence>
<feature type="transmembrane region" description="Helical" evidence="6">
    <location>
        <begin position="449"/>
        <end position="471"/>
    </location>
</feature>
<dbReference type="STRING" id="1563681.BFP71_18525"/>
<proteinExistence type="predicted"/>
<dbReference type="Proteomes" id="UP000095552">
    <property type="component" value="Unassembled WGS sequence"/>
</dbReference>
<dbReference type="InterPro" id="IPR003838">
    <property type="entry name" value="ABC3_permease_C"/>
</dbReference>
<feature type="transmembrane region" description="Helical" evidence="6">
    <location>
        <begin position="492"/>
        <end position="516"/>
    </location>
</feature>
<name>A0A1E5T262_9BACT</name>
<keyword evidence="3 6" id="KW-0812">Transmembrane</keyword>
<dbReference type="EMBL" id="MDGQ01000005">
    <property type="protein sequence ID" value="OEK05387.1"/>
    <property type="molecule type" value="Genomic_DNA"/>
</dbReference>
<dbReference type="InterPro" id="IPR050250">
    <property type="entry name" value="Macrolide_Exporter_MacB"/>
</dbReference>
<dbReference type="Pfam" id="PF12704">
    <property type="entry name" value="MacB_PCD"/>
    <property type="match status" value="1"/>
</dbReference>
<organism evidence="9 10">
    <name type="scientific">Roseivirga misakiensis</name>
    <dbReference type="NCBI Taxonomy" id="1563681"/>
    <lineage>
        <taxon>Bacteria</taxon>
        <taxon>Pseudomonadati</taxon>
        <taxon>Bacteroidota</taxon>
        <taxon>Cytophagia</taxon>
        <taxon>Cytophagales</taxon>
        <taxon>Roseivirgaceae</taxon>
        <taxon>Roseivirga</taxon>
    </lineage>
</organism>
<evidence type="ECO:0000313" key="10">
    <source>
        <dbReference type="Proteomes" id="UP000095552"/>
    </source>
</evidence>
<feature type="transmembrane region" description="Helical" evidence="6">
    <location>
        <begin position="70"/>
        <end position="90"/>
    </location>
</feature>
<evidence type="ECO:0000256" key="6">
    <source>
        <dbReference type="SAM" id="Phobius"/>
    </source>
</evidence>
<evidence type="ECO:0000256" key="1">
    <source>
        <dbReference type="ARBA" id="ARBA00004651"/>
    </source>
</evidence>
<keyword evidence="2" id="KW-1003">Cell membrane</keyword>
<dbReference type="InterPro" id="IPR025857">
    <property type="entry name" value="MacB_PCD"/>
</dbReference>
<evidence type="ECO:0008006" key="11">
    <source>
        <dbReference type="Google" id="ProtNLM"/>
    </source>
</evidence>
<evidence type="ECO:0000256" key="4">
    <source>
        <dbReference type="ARBA" id="ARBA00022989"/>
    </source>
</evidence>
<gene>
    <name evidence="9" type="ORF">BFP71_18525</name>
</gene>
<feature type="transmembrane region" description="Helical" evidence="6">
    <location>
        <begin position="744"/>
        <end position="766"/>
    </location>
</feature>
<evidence type="ECO:0000259" key="8">
    <source>
        <dbReference type="Pfam" id="PF12704"/>
    </source>
</evidence>
<dbReference type="PANTHER" id="PTHR30572">
    <property type="entry name" value="MEMBRANE COMPONENT OF TRANSPORTER-RELATED"/>
    <property type="match status" value="1"/>
</dbReference>
<evidence type="ECO:0000313" key="9">
    <source>
        <dbReference type="EMBL" id="OEK05387.1"/>
    </source>
</evidence>
<keyword evidence="5 6" id="KW-0472">Membrane</keyword>
<feature type="domain" description="ABC3 transporter permease C-terminal" evidence="7">
    <location>
        <begin position="747"/>
        <end position="861"/>
    </location>
</feature>
<feature type="transmembrane region" description="Helical" evidence="6">
    <location>
        <begin position="350"/>
        <end position="373"/>
    </location>
</feature>
<evidence type="ECO:0000256" key="5">
    <source>
        <dbReference type="ARBA" id="ARBA00023136"/>
    </source>
</evidence>
<dbReference type="AlphaFoldDB" id="A0A1E5T262"/>
<dbReference type="Pfam" id="PF02687">
    <property type="entry name" value="FtsX"/>
    <property type="match status" value="2"/>
</dbReference>